<gene>
    <name evidence="1" type="ordered locus">Sterm_2632</name>
</gene>
<dbReference type="RefSeq" id="WP_012862071.1">
    <property type="nucleotide sequence ID" value="NC_013517.1"/>
</dbReference>
<dbReference type="STRING" id="526218.Sterm_2632"/>
<dbReference type="HOGENOM" id="CLU_145422_0_0_0"/>
<evidence type="ECO:0000313" key="1">
    <source>
        <dbReference type="EMBL" id="ACZ09477.1"/>
    </source>
</evidence>
<sequence length="127" mass="14789">MKKKLLILAGLFMFFQLGFSLSCFFPHYSTDKGKIVYIGLGERKIAEEADTETFKELDNVFGIDKNYVYYMGKALKNIDRNTFEPTDWFIPVPNDPVWGIGCQTSYITEFKDKNGVYKTEDLRNRKD</sequence>
<reference evidence="1 2" key="2">
    <citation type="journal article" date="2010" name="Stand. Genomic Sci.">
        <title>Complete genome sequence of Sebaldella termitidis type strain (NCTC 11300).</title>
        <authorList>
            <person name="Harmon-Smith M."/>
            <person name="Celia L."/>
            <person name="Chertkov O."/>
            <person name="Lapidus A."/>
            <person name="Copeland A."/>
            <person name="Glavina Del Rio T."/>
            <person name="Nolan M."/>
            <person name="Lucas S."/>
            <person name="Tice H."/>
            <person name="Cheng J.F."/>
            <person name="Han C."/>
            <person name="Detter J.C."/>
            <person name="Bruce D."/>
            <person name="Goodwin L."/>
            <person name="Pitluck S."/>
            <person name="Pati A."/>
            <person name="Liolios K."/>
            <person name="Ivanova N."/>
            <person name="Mavromatis K."/>
            <person name="Mikhailova N."/>
            <person name="Chen A."/>
            <person name="Palaniappan K."/>
            <person name="Land M."/>
            <person name="Hauser L."/>
            <person name="Chang Y.J."/>
            <person name="Jeffries C.D."/>
            <person name="Brettin T."/>
            <person name="Goker M."/>
            <person name="Beck B."/>
            <person name="Bristow J."/>
            <person name="Eisen J.A."/>
            <person name="Markowitz V."/>
            <person name="Hugenholtz P."/>
            <person name="Kyrpides N.C."/>
            <person name="Klenk H.P."/>
            <person name="Chen F."/>
        </authorList>
    </citation>
    <scope>NUCLEOTIDE SEQUENCE [LARGE SCALE GENOMIC DNA]</scope>
    <source>
        <strain evidence="2">ATCC 33386 / NCTC 11300</strain>
    </source>
</reference>
<proteinExistence type="predicted"/>
<dbReference type="Proteomes" id="UP000000845">
    <property type="component" value="Chromosome"/>
</dbReference>
<dbReference type="EMBL" id="CP001739">
    <property type="protein sequence ID" value="ACZ09477.1"/>
    <property type="molecule type" value="Genomic_DNA"/>
</dbReference>
<dbReference type="KEGG" id="str:Sterm_2632"/>
<evidence type="ECO:0008006" key="3">
    <source>
        <dbReference type="Google" id="ProtNLM"/>
    </source>
</evidence>
<protein>
    <recommendedName>
        <fullName evidence="3">Lipoprotein</fullName>
    </recommendedName>
</protein>
<accession>D1AMA3</accession>
<dbReference type="Pfam" id="PF13644">
    <property type="entry name" value="DKNYY"/>
    <property type="match status" value="1"/>
</dbReference>
<dbReference type="AlphaFoldDB" id="D1AMA3"/>
<evidence type="ECO:0000313" key="2">
    <source>
        <dbReference type="Proteomes" id="UP000000845"/>
    </source>
</evidence>
<dbReference type="InterPro" id="IPR027375">
    <property type="entry name" value="DKNYY"/>
</dbReference>
<name>D1AMA3_SEBTE</name>
<reference evidence="2" key="1">
    <citation type="submission" date="2009-09" db="EMBL/GenBank/DDBJ databases">
        <title>The complete chromosome of Sebaldella termitidis ATCC 33386.</title>
        <authorList>
            <consortium name="US DOE Joint Genome Institute (JGI-PGF)"/>
            <person name="Lucas S."/>
            <person name="Copeland A."/>
            <person name="Lapidus A."/>
            <person name="Glavina del Rio T."/>
            <person name="Dalin E."/>
            <person name="Tice H."/>
            <person name="Bruce D."/>
            <person name="Goodwin L."/>
            <person name="Pitluck S."/>
            <person name="Kyrpides N."/>
            <person name="Mavromatis K."/>
            <person name="Ivanova N."/>
            <person name="Mikhailova N."/>
            <person name="Sims D."/>
            <person name="Meincke L."/>
            <person name="Brettin T."/>
            <person name="Detter J.C."/>
            <person name="Han C."/>
            <person name="Larimer F."/>
            <person name="Land M."/>
            <person name="Hauser L."/>
            <person name="Markowitz V."/>
            <person name="Cheng J.F."/>
            <person name="Hugenholtz P."/>
            <person name="Woyke T."/>
            <person name="Wu D."/>
            <person name="Eisen J.A."/>
        </authorList>
    </citation>
    <scope>NUCLEOTIDE SEQUENCE [LARGE SCALE GENOMIC DNA]</scope>
    <source>
        <strain evidence="2">ATCC 33386 / NCTC 11300</strain>
    </source>
</reference>
<organism evidence="1 2">
    <name type="scientific">Sebaldella termitidis (strain ATCC 33386 / NCTC 11300)</name>
    <dbReference type="NCBI Taxonomy" id="526218"/>
    <lineage>
        <taxon>Bacteria</taxon>
        <taxon>Fusobacteriati</taxon>
        <taxon>Fusobacteriota</taxon>
        <taxon>Fusobacteriia</taxon>
        <taxon>Fusobacteriales</taxon>
        <taxon>Leptotrichiaceae</taxon>
        <taxon>Sebaldella</taxon>
    </lineage>
</organism>
<keyword evidence="2" id="KW-1185">Reference proteome</keyword>
<dbReference type="PROSITE" id="PS51257">
    <property type="entry name" value="PROKAR_LIPOPROTEIN"/>
    <property type="match status" value="1"/>
</dbReference>